<reference evidence="1 2" key="1">
    <citation type="submission" date="2019-07" db="EMBL/GenBank/DDBJ databases">
        <title>Complete Genome Sequence and Methylome Analysis of Nocardia otitidis-caviarum NEB252.</title>
        <authorList>
            <person name="Fomenkov A."/>
            <person name="Anton B.P."/>
            <person name="Vincze T."/>
            <person name="Roberts R.J."/>
        </authorList>
    </citation>
    <scope>NUCLEOTIDE SEQUENCE [LARGE SCALE GENOMIC DNA]</scope>
    <source>
        <strain evidence="1 2">NEB252</strain>
    </source>
</reference>
<evidence type="ECO:0000313" key="1">
    <source>
        <dbReference type="EMBL" id="QDP83041.1"/>
    </source>
</evidence>
<dbReference type="AlphaFoldDB" id="A0A516NVY3"/>
<dbReference type="RefSeq" id="WP_143983730.1">
    <property type="nucleotide sequence ID" value="NZ_CP041695.1"/>
</dbReference>
<organism evidence="1 2">
    <name type="scientific">Nocardia otitidiscaviarum</name>
    <dbReference type="NCBI Taxonomy" id="1823"/>
    <lineage>
        <taxon>Bacteria</taxon>
        <taxon>Bacillati</taxon>
        <taxon>Actinomycetota</taxon>
        <taxon>Actinomycetes</taxon>
        <taxon>Mycobacteriales</taxon>
        <taxon>Nocardiaceae</taxon>
        <taxon>Nocardia</taxon>
    </lineage>
</organism>
<protein>
    <submittedName>
        <fullName evidence="1">Uncharacterized protein</fullName>
    </submittedName>
</protein>
<accession>A0A516NVY3</accession>
<dbReference type="KEGG" id="nod:FOH10_34305"/>
<gene>
    <name evidence="1" type="ORF">FOH10_34305</name>
</gene>
<evidence type="ECO:0000313" key="2">
    <source>
        <dbReference type="Proteomes" id="UP000317039"/>
    </source>
</evidence>
<proteinExistence type="predicted"/>
<dbReference type="EMBL" id="CP041695">
    <property type="protein sequence ID" value="QDP83041.1"/>
    <property type="molecule type" value="Genomic_DNA"/>
</dbReference>
<name>A0A516NVY3_9NOCA</name>
<dbReference type="Proteomes" id="UP000317039">
    <property type="component" value="Chromosome"/>
</dbReference>
<sequence length="102" mass="11140">MNDLSLDEQKEIDIAIANATLACVGDGESIVNVAIGIDEGRVTTHVETDRRTLIVPSDDLCAAASALAELHDRNGTNLTDANYRFQLTISGRWQMVADFSYR</sequence>
<dbReference type="GeneID" id="80337427"/>